<reference evidence="1" key="1">
    <citation type="submission" date="2021-03" db="EMBL/GenBank/DDBJ databases">
        <title>Plesiomonas shigelloides zfcc0051, isolated from zebrafish feces.</title>
        <authorList>
            <person name="Vanderhoek Z."/>
            <person name="Gaulke C."/>
        </authorList>
    </citation>
    <scope>NUCLEOTIDE SEQUENCE</scope>
    <source>
        <strain evidence="1">Zfcc0051</strain>
    </source>
</reference>
<accession>A0A8I2B6S5</accession>
<dbReference type="AlphaFoldDB" id="A0A8I2B6S5"/>
<dbReference type="EMBL" id="JAFNAA010000501">
    <property type="protein sequence ID" value="MBO1110260.1"/>
    <property type="molecule type" value="Genomic_DNA"/>
</dbReference>
<dbReference type="RefSeq" id="WP_207543063.1">
    <property type="nucleotide sequence ID" value="NZ_JAFNAA010000501.1"/>
</dbReference>
<evidence type="ECO:0000313" key="1">
    <source>
        <dbReference type="EMBL" id="MBO1110260.1"/>
    </source>
</evidence>
<gene>
    <name evidence="1" type="ORF">J2R62_19365</name>
</gene>
<name>A0A8I2B6S5_PLESH</name>
<dbReference type="Proteomes" id="UP000664658">
    <property type="component" value="Unassembled WGS sequence"/>
</dbReference>
<sequence length="74" mass="9100">MVWQDNYLHQIVRIDGGQRTQLAKYQQKANGQLVEADASQFYHLFYEYDKHGRLIRWHDHYHTWARYEYDAIGR</sequence>
<protein>
    <recommendedName>
        <fullName evidence="3">RHS repeat protein</fullName>
    </recommendedName>
</protein>
<feature type="non-terminal residue" evidence="1">
    <location>
        <position position="74"/>
    </location>
</feature>
<evidence type="ECO:0008006" key="3">
    <source>
        <dbReference type="Google" id="ProtNLM"/>
    </source>
</evidence>
<proteinExistence type="predicted"/>
<evidence type="ECO:0000313" key="2">
    <source>
        <dbReference type="Proteomes" id="UP000664658"/>
    </source>
</evidence>
<comment type="caution">
    <text evidence="1">The sequence shown here is derived from an EMBL/GenBank/DDBJ whole genome shotgun (WGS) entry which is preliminary data.</text>
</comment>
<organism evidence="1 2">
    <name type="scientific">Plesiomonas shigelloides</name>
    <name type="common">Aeromonas shigelloides</name>
    <dbReference type="NCBI Taxonomy" id="703"/>
    <lineage>
        <taxon>Bacteria</taxon>
        <taxon>Pseudomonadati</taxon>
        <taxon>Pseudomonadota</taxon>
        <taxon>Gammaproteobacteria</taxon>
        <taxon>Enterobacterales</taxon>
        <taxon>Enterobacteriaceae</taxon>
        <taxon>Plesiomonas</taxon>
    </lineage>
</organism>